<accession>A0AAD6ZN24</accession>
<organism evidence="1 2">
    <name type="scientific">Mycena albidolilacea</name>
    <dbReference type="NCBI Taxonomy" id="1033008"/>
    <lineage>
        <taxon>Eukaryota</taxon>
        <taxon>Fungi</taxon>
        <taxon>Dikarya</taxon>
        <taxon>Basidiomycota</taxon>
        <taxon>Agaricomycotina</taxon>
        <taxon>Agaricomycetes</taxon>
        <taxon>Agaricomycetidae</taxon>
        <taxon>Agaricales</taxon>
        <taxon>Marasmiineae</taxon>
        <taxon>Mycenaceae</taxon>
        <taxon>Mycena</taxon>
    </lineage>
</organism>
<comment type="caution">
    <text evidence="1">The sequence shown here is derived from an EMBL/GenBank/DDBJ whole genome shotgun (WGS) entry which is preliminary data.</text>
</comment>
<gene>
    <name evidence="1" type="ORF">DFH08DRAFT_966958</name>
</gene>
<proteinExistence type="predicted"/>
<dbReference type="EMBL" id="JARIHO010000037">
    <property type="protein sequence ID" value="KAJ7330415.1"/>
    <property type="molecule type" value="Genomic_DNA"/>
</dbReference>
<evidence type="ECO:0000313" key="1">
    <source>
        <dbReference type="EMBL" id="KAJ7330415.1"/>
    </source>
</evidence>
<name>A0AAD6ZN24_9AGAR</name>
<reference evidence="1" key="1">
    <citation type="submission" date="2023-03" db="EMBL/GenBank/DDBJ databases">
        <title>Massive genome expansion in bonnet fungi (Mycena s.s.) driven by repeated elements and novel gene families across ecological guilds.</title>
        <authorList>
            <consortium name="Lawrence Berkeley National Laboratory"/>
            <person name="Harder C.B."/>
            <person name="Miyauchi S."/>
            <person name="Viragh M."/>
            <person name="Kuo A."/>
            <person name="Thoen E."/>
            <person name="Andreopoulos B."/>
            <person name="Lu D."/>
            <person name="Skrede I."/>
            <person name="Drula E."/>
            <person name="Henrissat B."/>
            <person name="Morin E."/>
            <person name="Kohler A."/>
            <person name="Barry K."/>
            <person name="LaButti K."/>
            <person name="Morin E."/>
            <person name="Salamov A."/>
            <person name="Lipzen A."/>
            <person name="Mereny Z."/>
            <person name="Hegedus B."/>
            <person name="Baldrian P."/>
            <person name="Stursova M."/>
            <person name="Weitz H."/>
            <person name="Taylor A."/>
            <person name="Grigoriev I.V."/>
            <person name="Nagy L.G."/>
            <person name="Martin F."/>
            <person name="Kauserud H."/>
        </authorList>
    </citation>
    <scope>NUCLEOTIDE SEQUENCE</scope>
    <source>
        <strain evidence="1">CBHHK002</strain>
    </source>
</reference>
<dbReference type="AlphaFoldDB" id="A0AAD6ZN24"/>
<sequence length="221" mass="24327">MSSSRARTRPSRHQCAASSFNNALTLVQFRHPRAGHIHVKPLLRIVPLIAQFTQIRSLALSDLPFEVLSASSKMQTLRLMGITAGPALLRLAAHLPSLTHLTLQRMVAIPYRVPSPETTPVATQIPALQRVTVRGSSITFLGWLGVLAPCASALHLGDFCPSELPCLVVFLLNLKTPLKSLELGLLLVSRRQTLQYDLNSYLVVLNHTIALRCFVPIESIF</sequence>
<evidence type="ECO:0000313" key="2">
    <source>
        <dbReference type="Proteomes" id="UP001218218"/>
    </source>
</evidence>
<dbReference type="SUPFAM" id="SSF52047">
    <property type="entry name" value="RNI-like"/>
    <property type="match status" value="1"/>
</dbReference>
<dbReference type="Proteomes" id="UP001218218">
    <property type="component" value="Unassembled WGS sequence"/>
</dbReference>
<protein>
    <submittedName>
        <fullName evidence="1">Uncharacterized protein</fullName>
    </submittedName>
</protein>
<keyword evidence="2" id="KW-1185">Reference proteome</keyword>